<reference evidence="3" key="1">
    <citation type="submission" date="2022-12" db="EMBL/GenBank/DDBJ databases">
        <authorList>
            <person name="Alioto T."/>
            <person name="Alioto T."/>
            <person name="Gomez Garrido J."/>
        </authorList>
    </citation>
    <scope>NUCLEOTIDE SEQUENCE</scope>
</reference>
<dbReference type="InterPro" id="IPR029325">
    <property type="entry name" value="ITPR-bd"/>
</dbReference>
<dbReference type="EMBL" id="OX395127">
    <property type="protein sequence ID" value="CAI5765029.1"/>
    <property type="molecule type" value="Genomic_DNA"/>
</dbReference>
<feature type="region of interest" description="Disordered" evidence="1">
    <location>
        <begin position="1"/>
        <end position="24"/>
    </location>
</feature>
<dbReference type="GO" id="GO:0005102">
    <property type="term" value="F:signaling receptor binding"/>
    <property type="evidence" value="ECO:0007669"/>
    <property type="project" value="InterPro"/>
</dbReference>
<dbReference type="SMART" id="SM01257">
    <property type="entry name" value="KRAP_IP3R_bind"/>
    <property type="match status" value="1"/>
</dbReference>
<protein>
    <submittedName>
        <fullName evidence="3">Protein TESPA1 isoform X1</fullName>
    </submittedName>
</protein>
<dbReference type="PANTHER" id="PTHR17469">
    <property type="entry name" value="SPERM SPECIFIC ANTIGEN 2-RELATED"/>
    <property type="match status" value="1"/>
</dbReference>
<dbReference type="Proteomes" id="UP001178461">
    <property type="component" value="Chromosome 2"/>
</dbReference>
<name>A0AA35JTX9_9SAUR</name>
<evidence type="ECO:0000313" key="4">
    <source>
        <dbReference type="Proteomes" id="UP001178461"/>
    </source>
</evidence>
<evidence type="ECO:0000313" key="3">
    <source>
        <dbReference type="EMBL" id="CAI5765029.1"/>
    </source>
</evidence>
<proteinExistence type="predicted"/>
<feature type="region of interest" description="Disordered" evidence="1">
    <location>
        <begin position="465"/>
        <end position="499"/>
    </location>
</feature>
<dbReference type="AlphaFoldDB" id="A0AA35JTX9"/>
<accession>A0AA35JTX9</accession>
<dbReference type="InterPro" id="IPR043444">
    <property type="entry name" value="TESPA1-like"/>
</dbReference>
<feature type="domain" description="ITPR-interacting" evidence="2">
    <location>
        <begin position="174"/>
        <end position="336"/>
    </location>
</feature>
<organism evidence="3 4">
    <name type="scientific">Podarcis lilfordi</name>
    <name type="common">Lilford's wall lizard</name>
    <dbReference type="NCBI Taxonomy" id="74358"/>
    <lineage>
        <taxon>Eukaryota</taxon>
        <taxon>Metazoa</taxon>
        <taxon>Chordata</taxon>
        <taxon>Craniata</taxon>
        <taxon>Vertebrata</taxon>
        <taxon>Euteleostomi</taxon>
        <taxon>Lepidosauria</taxon>
        <taxon>Squamata</taxon>
        <taxon>Bifurcata</taxon>
        <taxon>Unidentata</taxon>
        <taxon>Episquamata</taxon>
        <taxon>Laterata</taxon>
        <taxon>Lacertibaenia</taxon>
        <taxon>Lacertidae</taxon>
        <taxon>Podarcis</taxon>
    </lineage>
</organism>
<sequence>MLARRRRRASKQPLPSGRDRAGHVNLECSTPSSVGPPAGVLPVMDNNFTSWLSHSSWERRRAWAKPSVAVEEEGSHAEEEASCTPQKALEPSFLEDGFLQGSSSNKIESWLQECSSSLDPFSESISAPGAYAGSCSNRTSFEDDLSLGAEAMVLLDRDRAEPSRSQKHTFWPSQHLNLDHSMTSSAFSGSTNKTSSSISEVLDLYEADAESILCNLGFIQEETQAASWIPSRFFSVPSQAEGIDFQLFLRAQVQRLEMEDPCLMLASRFKQVQTLAVTADAFFCLYSYVSKTPIQKISPAHLFWAFPDIPDSWNVPSQPESLPPLKRLQKAISTMCLYTSARGGPQGPSAVPSSMSRLEQVVWEVMEKARRDKFHFDVEGVKDETHTALPEVPFHHGRMGSDSSESTIVELTPVISSHYCPQATSHSKLEPWLSHCMGGESMEGPDHLGHQELYCYGHHSLEVVSSPEESSEESLGEWSAERDSPTRGENGMDILTELR</sequence>
<gene>
    <name evidence="3" type="ORF">PODLI_1B042639</name>
</gene>
<keyword evidence="4" id="KW-1185">Reference proteome</keyword>
<feature type="compositionally biased region" description="Basic residues" evidence="1">
    <location>
        <begin position="1"/>
        <end position="10"/>
    </location>
</feature>
<dbReference type="PANTHER" id="PTHR17469:SF1">
    <property type="entry name" value="PROTEIN TESPA1"/>
    <property type="match status" value="1"/>
</dbReference>
<evidence type="ECO:0000256" key="1">
    <source>
        <dbReference type="SAM" id="MobiDB-lite"/>
    </source>
</evidence>
<evidence type="ECO:0000259" key="2">
    <source>
        <dbReference type="SMART" id="SM01257"/>
    </source>
</evidence>
<dbReference type="Pfam" id="PF14722">
    <property type="entry name" value="KRAP_IP3R_bind"/>
    <property type="match status" value="1"/>
</dbReference>